<feature type="binding site" evidence="13">
    <location>
        <position position="267"/>
    </location>
    <ligand>
        <name>Mg(2+)</name>
        <dbReference type="ChEBI" id="CHEBI:18420"/>
    </ligand>
</feature>
<evidence type="ECO:0000313" key="18">
    <source>
        <dbReference type="Proteomes" id="UP000642748"/>
    </source>
</evidence>
<feature type="binding site" evidence="13">
    <location>
        <position position="140"/>
    </location>
    <ligand>
        <name>Ca(2+)</name>
        <dbReference type="ChEBI" id="CHEBI:29108"/>
    </ligand>
</feature>
<feature type="region of interest" description="Disordered" evidence="14">
    <location>
        <begin position="187"/>
        <end position="207"/>
    </location>
</feature>
<comment type="caution">
    <text evidence="17">The sequence shown here is derived from an EMBL/GenBank/DDBJ whole genome shotgun (WGS) entry which is preliminary data.</text>
</comment>
<dbReference type="GO" id="GO:0046872">
    <property type="term" value="F:metal ion binding"/>
    <property type="evidence" value="ECO:0007669"/>
    <property type="project" value="UniProtKB-KW"/>
</dbReference>
<feature type="binding site" evidence="13">
    <location>
        <position position="247"/>
    </location>
    <ligand>
        <name>Mg(2+)</name>
        <dbReference type="ChEBI" id="CHEBI:18420"/>
    </ligand>
</feature>
<gene>
    <name evidence="17" type="ORF">Raf01_06790</name>
</gene>
<evidence type="ECO:0000256" key="13">
    <source>
        <dbReference type="PIRSR" id="PIRSR605959-3"/>
    </source>
</evidence>
<keyword evidence="8 13" id="KW-0460">Magnesium</keyword>
<keyword evidence="9" id="KW-0828">Tyrosine catabolism</keyword>
<evidence type="ECO:0000256" key="1">
    <source>
        <dbReference type="ARBA" id="ARBA00001913"/>
    </source>
</evidence>
<dbReference type="NCBIfam" id="TIGR01266">
    <property type="entry name" value="fum_ac_acetase"/>
    <property type="match status" value="1"/>
</dbReference>
<feature type="domain" description="Fumarylacetoacetase-like C-terminal" evidence="15">
    <location>
        <begin position="139"/>
        <end position="423"/>
    </location>
</feature>
<dbReference type="Gene3D" id="2.30.30.230">
    <property type="entry name" value="Fumarylacetoacetase, N-terminal domain"/>
    <property type="match status" value="1"/>
</dbReference>
<dbReference type="PANTHER" id="PTHR43069:SF2">
    <property type="entry name" value="FUMARYLACETOACETASE"/>
    <property type="match status" value="1"/>
</dbReference>
<keyword evidence="7 13" id="KW-0106">Calcium</keyword>
<evidence type="ECO:0000256" key="10">
    <source>
        <dbReference type="ARBA" id="ARBA00023232"/>
    </source>
</evidence>
<evidence type="ECO:0000256" key="12">
    <source>
        <dbReference type="PIRSR" id="PIRSR605959-2"/>
    </source>
</evidence>
<evidence type="ECO:0000256" key="9">
    <source>
        <dbReference type="ARBA" id="ARBA00022878"/>
    </source>
</evidence>
<dbReference type="SUPFAM" id="SSF63433">
    <property type="entry name" value="Fumarylacetoacetate hydrolase, FAH, N-terminal domain"/>
    <property type="match status" value="2"/>
</dbReference>
<evidence type="ECO:0000256" key="14">
    <source>
        <dbReference type="SAM" id="MobiDB-lite"/>
    </source>
</evidence>
<dbReference type="Proteomes" id="UP000642748">
    <property type="component" value="Unassembled WGS sequence"/>
</dbReference>
<dbReference type="AlphaFoldDB" id="A0A8J3VN64"/>
<feature type="binding site" evidence="12">
    <location>
        <position position="254"/>
    </location>
    <ligand>
        <name>substrate</name>
    </ligand>
</feature>
<dbReference type="Pfam" id="PF09298">
    <property type="entry name" value="FAA_hydrolase_N"/>
    <property type="match status" value="1"/>
</dbReference>
<dbReference type="GO" id="GO:0006559">
    <property type="term" value="P:L-phenylalanine catabolic process"/>
    <property type="evidence" value="ECO:0007669"/>
    <property type="project" value="UniProtKB-UniPathway"/>
</dbReference>
<reference evidence="17" key="1">
    <citation type="submission" date="2021-01" db="EMBL/GenBank/DDBJ databases">
        <title>Whole genome shotgun sequence of Rugosimonospora africana NBRC 104875.</title>
        <authorList>
            <person name="Komaki H."/>
            <person name="Tamura T."/>
        </authorList>
    </citation>
    <scope>NUCLEOTIDE SEQUENCE</scope>
    <source>
        <strain evidence="17">NBRC 104875</strain>
    </source>
</reference>
<dbReference type="InterPro" id="IPR036663">
    <property type="entry name" value="Fumarylacetoacetase_C_sf"/>
</dbReference>
<dbReference type="GO" id="GO:0006572">
    <property type="term" value="P:L-tyrosine catabolic process"/>
    <property type="evidence" value="ECO:0007669"/>
    <property type="project" value="UniProtKB-KW"/>
</dbReference>
<dbReference type="UniPathway" id="UPA00139">
    <property type="reaction ID" value="UER00341"/>
</dbReference>
<evidence type="ECO:0000256" key="2">
    <source>
        <dbReference type="ARBA" id="ARBA00001946"/>
    </source>
</evidence>
<feature type="domain" description="Fumarylacetoacetase N-terminal" evidence="16">
    <location>
        <begin position="48"/>
        <end position="132"/>
    </location>
</feature>
<dbReference type="RefSeq" id="WP_203916229.1">
    <property type="nucleotide sequence ID" value="NZ_BONZ01000007.1"/>
</dbReference>
<feature type="active site" description="Proton acceptor" evidence="11">
    <location>
        <position position="147"/>
    </location>
</feature>
<evidence type="ECO:0000256" key="11">
    <source>
        <dbReference type="PIRSR" id="PIRSR605959-1"/>
    </source>
</evidence>
<feature type="binding site" evidence="12">
    <location>
        <position position="258"/>
    </location>
    <ligand>
        <name>substrate</name>
    </ligand>
</feature>
<feature type="binding site" evidence="13">
    <location>
        <position position="215"/>
    </location>
    <ligand>
        <name>Ca(2+)</name>
        <dbReference type="ChEBI" id="CHEBI:29108"/>
    </ligand>
</feature>
<feature type="binding site" evidence="13">
    <location>
        <position position="247"/>
    </location>
    <ligand>
        <name>Ca(2+)</name>
        <dbReference type="ChEBI" id="CHEBI:29108"/>
    </ligand>
</feature>
<evidence type="ECO:0000313" key="17">
    <source>
        <dbReference type="EMBL" id="GIH12507.1"/>
    </source>
</evidence>
<evidence type="ECO:0000256" key="8">
    <source>
        <dbReference type="ARBA" id="ARBA00022842"/>
    </source>
</evidence>
<sequence>MVSWVPGADASLFPVENLPYGVFRTAGDGANGPADGSAGPGGGAVGDARDGSPRIGAAIGDFVVDLGALAAGQRHPAEPLLSAATLNDLLAAGPARWREVRGWLAGLLTDPAAENAVRPHLVARDTVEMLLPFDVADYVDFYSSEHHATNVGRLFRPNSDPLPVNWKHLPIGYHGRSGTVAVSRHPVVRPQGQRKDPSSDTPTFGPSQRLDVEVEVGFVVGVPSERSRPVGVADFADHVFGVCLVNDWSARDLQSWEYVPLGPFLGKSFLTSVSPWIVPLDALRHARVDPPPREPEPLPYLRDAPGDPWGLDIELELAINGTVVSRPPFRSMYWTPAQQLAHLTCNGASLRTGDLFASGTVSGPEPGQRGSLLELSWGGADPVWLADGTSRTFLADGDEATIRAWAPGPGGIRLGLGEVRGRVEPARGH</sequence>
<keyword evidence="10" id="KW-0585">Phenylalanine catabolism</keyword>
<keyword evidence="5 13" id="KW-0479">Metal-binding</keyword>
<dbReference type="InterPro" id="IPR011234">
    <property type="entry name" value="Fumarylacetoacetase-like_C"/>
</dbReference>
<comment type="pathway">
    <text evidence="3">Amino-acid degradation; L-phenylalanine degradation; acetoacetate and fumarate from L-phenylalanine: step 6/6.</text>
</comment>
<dbReference type="EMBL" id="BONZ01000007">
    <property type="protein sequence ID" value="GIH12507.1"/>
    <property type="molecule type" value="Genomic_DNA"/>
</dbReference>
<dbReference type="EC" id="3.7.1.2" evidence="4"/>
<feature type="binding site" evidence="12">
    <location>
        <position position="156"/>
    </location>
    <ligand>
        <name>substrate</name>
    </ligand>
</feature>
<dbReference type="Pfam" id="PF01557">
    <property type="entry name" value="FAA_hydrolase"/>
    <property type="match status" value="1"/>
</dbReference>
<evidence type="ECO:0000256" key="5">
    <source>
        <dbReference type="ARBA" id="ARBA00022723"/>
    </source>
</evidence>
<evidence type="ECO:0000256" key="7">
    <source>
        <dbReference type="ARBA" id="ARBA00022837"/>
    </source>
</evidence>
<dbReference type="InterPro" id="IPR005959">
    <property type="entry name" value="Fumarylacetoacetase"/>
</dbReference>
<protein>
    <recommendedName>
        <fullName evidence="4">fumarylacetoacetase</fullName>
        <ecNumber evidence="4">3.7.1.2</ecNumber>
    </recommendedName>
</protein>
<name>A0A8J3VN64_9ACTN</name>
<evidence type="ECO:0000256" key="6">
    <source>
        <dbReference type="ARBA" id="ARBA00022801"/>
    </source>
</evidence>
<dbReference type="GO" id="GO:0004334">
    <property type="term" value="F:fumarylacetoacetase activity"/>
    <property type="evidence" value="ECO:0007669"/>
    <property type="project" value="UniProtKB-EC"/>
</dbReference>
<evidence type="ECO:0000256" key="4">
    <source>
        <dbReference type="ARBA" id="ARBA00012094"/>
    </source>
</evidence>
<keyword evidence="18" id="KW-1185">Reference proteome</keyword>
<organism evidence="17 18">
    <name type="scientific">Rugosimonospora africana</name>
    <dbReference type="NCBI Taxonomy" id="556532"/>
    <lineage>
        <taxon>Bacteria</taxon>
        <taxon>Bacillati</taxon>
        <taxon>Actinomycetota</taxon>
        <taxon>Actinomycetes</taxon>
        <taxon>Micromonosporales</taxon>
        <taxon>Micromonosporaceae</taxon>
        <taxon>Rugosimonospora</taxon>
    </lineage>
</organism>
<evidence type="ECO:0000259" key="15">
    <source>
        <dbReference type="Pfam" id="PF01557"/>
    </source>
</evidence>
<feature type="binding site" evidence="12">
    <location>
        <position position="360"/>
    </location>
    <ligand>
        <name>substrate</name>
    </ligand>
</feature>
<keyword evidence="6" id="KW-0378">Hydrolase</keyword>
<evidence type="ECO:0000256" key="3">
    <source>
        <dbReference type="ARBA" id="ARBA00004782"/>
    </source>
</evidence>
<evidence type="ECO:0000259" key="16">
    <source>
        <dbReference type="Pfam" id="PF09298"/>
    </source>
</evidence>
<dbReference type="SUPFAM" id="SSF56529">
    <property type="entry name" value="FAH"/>
    <property type="match status" value="1"/>
</dbReference>
<accession>A0A8J3VN64</accession>
<dbReference type="FunFam" id="3.90.850.10:FF:000011">
    <property type="entry name" value="Fumarylacetoacetase"/>
    <property type="match status" value="1"/>
</dbReference>
<feature type="binding site" evidence="12">
    <location>
        <position position="142"/>
    </location>
    <ligand>
        <name>substrate</name>
    </ligand>
</feature>
<feature type="binding site" evidence="13">
    <location>
        <position position="271"/>
    </location>
    <ligand>
        <name>Mg(2+)</name>
        <dbReference type="ChEBI" id="CHEBI:18420"/>
    </ligand>
</feature>
<proteinExistence type="predicted"/>
<dbReference type="PANTHER" id="PTHR43069">
    <property type="entry name" value="FUMARYLACETOACETASE"/>
    <property type="match status" value="1"/>
</dbReference>
<dbReference type="Gene3D" id="3.90.850.10">
    <property type="entry name" value="Fumarylacetoacetase-like, C-terminal domain"/>
    <property type="match status" value="1"/>
</dbReference>
<feature type="binding site" evidence="13">
    <location>
        <position position="213"/>
    </location>
    <ligand>
        <name>Ca(2+)</name>
        <dbReference type="ChEBI" id="CHEBI:29108"/>
    </ligand>
</feature>
<comment type="cofactor">
    <cofactor evidence="2 13">
        <name>Mg(2+)</name>
        <dbReference type="ChEBI" id="CHEBI:18420"/>
    </cofactor>
</comment>
<dbReference type="InterPro" id="IPR015377">
    <property type="entry name" value="Fumarylacetoacetase_N"/>
</dbReference>
<comment type="cofactor">
    <cofactor evidence="1 13">
        <name>Ca(2+)</name>
        <dbReference type="ChEBI" id="CHEBI:29108"/>
    </cofactor>
</comment>
<dbReference type="GO" id="GO:1902000">
    <property type="term" value="P:homogentisate catabolic process"/>
    <property type="evidence" value="ECO:0007669"/>
    <property type="project" value="TreeGrafter"/>
</dbReference>
<dbReference type="InterPro" id="IPR036462">
    <property type="entry name" value="Fumarylacetoacetase_N_sf"/>
</dbReference>